<name>A0AAD9R5M1_ACRCE</name>
<dbReference type="EMBL" id="JARQWQ010000002">
    <property type="protein sequence ID" value="KAK2573293.1"/>
    <property type="molecule type" value="Genomic_DNA"/>
</dbReference>
<comment type="caution">
    <text evidence="1">The sequence shown here is derived from an EMBL/GenBank/DDBJ whole genome shotgun (WGS) entry which is preliminary data.</text>
</comment>
<protein>
    <submittedName>
        <fullName evidence="1">Uncharacterized protein</fullName>
    </submittedName>
</protein>
<reference evidence="1" key="1">
    <citation type="journal article" date="2023" name="G3 (Bethesda)">
        <title>Whole genome assembly and annotation of the endangered Caribbean coral Acropora cervicornis.</title>
        <authorList>
            <person name="Selwyn J.D."/>
            <person name="Vollmer S.V."/>
        </authorList>
    </citation>
    <scope>NUCLEOTIDE SEQUENCE</scope>
    <source>
        <strain evidence="1">K2</strain>
    </source>
</reference>
<organism evidence="1 2">
    <name type="scientific">Acropora cervicornis</name>
    <name type="common">Staghorn coral</name>
    <dbReference type="NCBI Taxonomy" id="6130"/>
    <lineage>
        <taxon>Eukaryota</taxon>
        <taxon>Metazoa</taxon>
        <taxon>Cnidaria</taxon>
        <taxon>Anthozoa</taxon>
        <taxon>Hexacorallia</taxon>
        <taxon>Scleractinia</taxon>
        <taxon>Astrocoeniina</taxon>
        <taxon>Acroporidae</taxon>
        <taxon>Acropora</taxon>
    </lineage>
</organism>
<reference evidence="1" key="2">
    <citation type="journal article" date="2023" name="Science">
        <title>Genomic signatures of disease resistance in endangered staghorn corals.</title>
        <authorList>
            <person name="Vollmer S.V."/>
            <person name="Selwyn J.D."/>
            <person name="Despard B.A."/>
            <person name="Roesel C.L."/>
        </authorList>
    </citation>
    <scope>NUCLEOTIDE SEQUENCE</scope>
    <source>
        <strain evidence="1">K2</strain>
    </source>
</reference>
<proteinExistence type="predicted"/>
<evidence type="ECO:0000313" key="2">
    <source>
        <dbReference type="Proteomes" id="UP001249851"/>
    </source>
</evidence>
<gene>
    <name evidence="1" type="ORF">P5673_000933</name>
</gene>
<keyword evidence="2" id="KW-1185">Reference proteome</keyword>
<sequence length="296" mass="33097">MNVWCNLKFASKTAQECYSASFKGRLLGSLEKSHVIANTPSFTHTWPTDRSYADNQHCTHHTTELNITKVRVKGRICFVAVADRQMQAAITASVLEQESAGIGFGRTQKSAKSFNSGPPFLFPAYFSFCHMTCNISVDVSVKKSSSINRNKKMVKDKKGERSLTSSGYIGQWISSARNKPYLKAYMHDYLDWNCLGQRILVQPASKNHVSSVVEFNLERISDTCHQKCSVQWTAKWFGLISKSLMTLTGLNTFKEQVAVHSQSSQSSPCNWVVEALALRKSVFLASSTIFLQRSPG</sequence>
<accession>A0AAD9R5M1</accession>
<dbReference type="Proteomes" id="UP001249851">
    <property type="component" value="Unassembled WGS sequence"/>
</dbReference>
<dbReference type="AlphaFoldDB" id="A0AAD9R5M1"/>
<evidence type="ECO:0000313" key="1">
    <source>
        <dbReference type="EMBL" id="KAK2573293.1"/>
    </source>
</evidence>